<evidence type="ECO:0000256" key="2">
    <source>
        <dbReference type="SAM" id="MobiDB-lite"/>
    </source>
</evidence>
<evidence type="ECO:0000313" key="5">
    <source>
        <dbReference type="Proteomes" id="UP000799764"/>
    </source>
</evidence>
<feature type="region of interest" description="Disordered" evidence="2">
    <location>
        <begin position="95"/>
        <end position="115"/>
    </location>
</feature>
<feature type="compositionally biased region" description="Basic and acidic residues" evidence="2">
    <location>
        <begin position="198"/>
        <end position="222"/>
    </location>
</feature>
<feature type="region of interest" description="Disordered" evidence="2">
    <location>
        <begin position="1"/>
        <end position="64"/>
    </location>
</feature>
<keyword evidence="1" id="KW-0175">Coiled coil</keyword>
<dbReference type="InterPro" id="IPR058348">
    <property type="entry name" value="DUF8035"/>
</dbReference>
<feature type="region of interest" description="Disordered" evidence="2">
    <location>
        <begin position="127"/>
        <end position="248"/>
    </location>
</feature>
<proteinExistence type="predicted"/>
<feature type="compositionally biased region" description="Basic and acidic residues" evidence="2">
    <location>
        <begin position="151"/>
        <end position="169"/>
    </location>
</feature>
<dbReference type="Proteomes" id="UP000799764">
    <property type="component" value="Unassembled WGS sequence"/>
</dbReference>
<protein>
    <recommendedName>
        <fullName evidence="3">DUF8035 domain-containing protein</fullName>
    </recommendedName>
</protein>
<sequence>MYRSSTGTLDHYDDAPRGGERWDRDRFERMARRAPPPRDVKDDFHFHEQDRFPGGRRELDIREDYERRAPPARVMEREREREVFREDDRFDRRRRHDLFDEPTPSQIANQALAPYRRKSVVDRNFEVDIDREKTRRPARPQYIRRQSSLDTFDRRPLPRYGDRERDEWRPPANVPIPLPVRERRRSPPRYQEEEFEEERFMERDRPGRKDKVEEYREVEVHRAKSRRRRSPSRSVAPSAARSSSTSSFEEIKLARADWGKKGKTRLPKRLCRVQAVTELGYPYEEEASKEDFIVITRALEKDHIDEIISVSEKYKETKTTYVYEDARSVIEQPPVMMAPPPPPPPMSAYHPPPPPPPASVHGNTVVYERSVRGESPPRSLHHEHYEERIEESNHIGGPLTVLVPEERRVVRRERDVRSEREIREEIRALEDERRMLKYERDGDYEIVERRERPREVIRIEKDRKGRREPNPKLVAAMMATLT</sequence>
<evidence type="ECO:0000256" key="1">
    <source>
        <dbReference type="SAM" id="Coils"/>
    </source>
</evidence>
<feature type="region of interest" description="Disordered" evidence="2">
    <location>
        <begin position="341"/>
        <end position="362"/>
    </location>
</feature>
<dbReference type="Pfam" id="PF26118">
    <property type="entry name" value="DUF8035"/>
    <property type="match status" value="1"/>
</dbReference>
<organism evidence="4 5">
    <name type="scientific">Karstenula rhodostoma CBS 690.94</name>
    <dbReference type="NCBI Taxonomy" id="1392251"/>
    <lineage>
        <taxon>Eukaryota</taxon>
        <taxon>Fungi</taxon>
        <taxon>Dikarya</taxon>
        <taxon>Ascomycota</taxon>
        <taxon>Pezizomycotina</taxon>
        <taxon>Dothideomycetes</taxon>
        <taxon>Pleosporomycetidae</taxon>
        <taxon>Pleosporales</taxon>
        <taxon>Massarineae</taxon>
        <taxon>Didymosphaeriaceae</taxon>
        <taxon>Karstenula</taxon>
    </lineage>
</organism>
<dbReference type="AlphaFoldDB" id="A0A9P4P7C0"/>
<accession>A0A9P4P7C0</accession>
<feature type="coiled-coil region" evidence="1">
    <location>
        <begin position="412"/>
        <end position="439"/>
    </location>
</feature>
<feature type="compositionally biased region" description="Pro residues" evidence="2">
    <location>
        <begin position="341"/>
        <end position="358"/>
    </location>
</feature>
<name>A0A9P4P7C0_9PLEO</name>
<feature type="compositionally biased region" description="Low complexity" evidence="2">
    <location>
        <begin position="232"/>
        <end position="247"/>
    </location>
</feature>
<keyword evidence="5" id="KW-1185">Reference proteome</keyword>
<evidence type="ECO:0000259" key="3">
    <source>
        <dbReference type="Pfam" id="PF26118"/>
    </source>
</evidence>
<comment type="caution">
    <text evidence="4">The sequence shown here is derived from an EMBL/GenBank/DDBJ whole genome shotgun (WGS) entry which is preliminary data.</text>
</comment>
<dbReference type="EMBL" id="MU001514">
    <property type="protein sequence ID" value="KAF2437864.1"/>
    <property type="molecule type" value="Genomic_DNA"/>
</dbReference>
<feature type="domain" description="DUF8035" evidence="3">
    <location>
        <begin position="260"/>
        <end position="316"/>
    </location>
</feature>
<feature type="compositionally biased region" description="Basic and acidic residues" evidence="2">
    <location>
        <begin position="10"/>
        <end position="64"/>
    </location>
</feature>
<dbReference type="OrthoDB" id="2192830at2759"/>
<gene>
    <name evidence="4" type="ORF">P171DRAFT_399541</name>
</gene>
<reference evidence="4" key="1">
    <citation type="journal article" date="2020" name="Stud. Mycol.">
        <title>101 Dothideomycetes genomes: a test case for predicting lifestyles and emergence of pathogens.</title>
        <authorList>
            <person name="Haridas S."/>
            <person name="Albert R."/>
            <person name="Binder M."/>
            <person name="Bloem J."/>
            <person name="Labutti K."/>
            <person name="Salamov A."/>
            <person name="Andreopoulos B."/>
            <person name="Baker S."/>
            <person name="Barry K."/>
            <person name="Bills G."/>
            <person name="Bluhm B."/>
            <person name="Cannon C."/>
            <person name="Castanera R."/>
            <person name="Culley D."/>
            <person name="Daum C."/>
            <person name="Ezra D."/>
            <person name="Gonzalez J."/>
            <person name="Henrissat B."/>
            <person name="Kuo A."/>
            <person name="Liang C."/>
            <person name="Lipzen A."/>
            <person name="Lutzoni F."/>
            <person name="Magnuson J."/>
            <person name="Mondo S."/>
            <person name="Nolan M."/>
            <person name="Ohm R."/>
            <person name="Pangilinan J."/>
            <person name="Park H.-J."/>
            <person name="Ramirez L."/>
            <person name="Alfaro M."/>
            <person name="Sun H."/>
            <person name="Tritt A."/>
            <person name="Yoshinaga Y."/>
            <person name="Zwiers L.-H."/>
            <person name="Turgeon B."/>
            <person name="Goodwin S."/>
            <person name="Spatafora J."/>
            <person name="Crous P."/>
            <person name="Grigoriev I."/>
        </authorList>
    </citation>
    <scope>NUCLEOTIDE SEQUENCE</scope>
    <source>
        <strain evidence="4">CBS 690.94</strain>
    </source>
</reference>
<evidence type="ECO:0000313" key="4">
    <source>
        <dbReference type="EMBL" id="KAF2437864.1"/>
    </source>
</evidence>